<feature type="transmembrane region" description="Helical" evidence="1">
    <location>
        <begin position="155"/>
        <end position="174"/>
    </location>
</feature>
<proteinExistence type="predicted"/>
<organism evidence="3 4">
    <name type="scientific">Burkholderia gladioli</name>
    <name type="common">Pseudomonas marginata</name>
    <name type="synonym">Phytomonas marginata</name>
    <dbReference type="NCBI Taxonomy" id="28095"/>
    <lineage>
        <taxon>Bacteria</taxon>
        <taxon>Pseudomonadati</taxon>
        <taxon>Pseudomonadota</taxon>
        <taxon>Betaproteobacteria</taxon>
        <taxon>Burkholderiales</taxon>
        <taxon>Burkholderiaceae</taxon>
        <taxon>Burkholderia</taxon>
    </lineage>
</organism>
<dbReference type="Proteomes" id="UP000029590">
    <property type="component" value="Unassembled WGS sequence"/>
</dbReference>
<gene>
    <name evidence="3" type="ORF">DM48_386</name>
</gene>
<evidence type="ECO:0000256" key="1">
    <source>
        <dbReference type="SAM" id="Phobius"/>
    </source>
</evidence>
<evidence type="ECO:0000313" key="4">
    <source>
        <dbReference type="Proteomes" id="UP000029590"/>
    </source>
</evidence>
<evidence type="ECO:0000313" key="3">
    <source>
        <dbReference type="EMBL" id="KGC14321.1"/>
    </source>
</evidence>
<evidence type="ECO:0000259" key="2">
    <source>
        <dbReference type="Pfam" id="PF01757"/>
    </source>
</evidence>
<feature type="transmembrane region" description="Helical" evidence="1">
    <location>
        <begin position="254"/>
        <end position="273"/>
    </location>
</feature>
<feature type="transmembrane region" description="Helical" evidence="1">
    <location>
        <begin position="86"/>
        <end position="108"/>
    </location>
</feature>
<sequence>MTLGEALRRENNNADVFRLIAALAVIWGHSYALAPKAGAQEPIGAWLGFDYSGSLAVKFFFFLSGILVTSSWLRQGSPTRFAIARIFRIFPALIVSGAVCLLIVGPLLTSLTSNQYFANSWIYPHIIRYPYLDYEIPGVFQSNTYHAGNGSVWTIRYELLMYAILLGVAMCGLFRSKTAAAIAYSAILIWFMARPDTISVFGLSNNNDAGRLPSFFAFGVLLALFKDVVRVDAKLIAGLVLIAWLLKDGPAFQYAFYPAFLLAPIWLMTTAPVKAIRLPGDFSYGVYVYGWPTQQVVAALLPDGGPYVNQMIAMPAAILLGALSWYLIEKPAISFGHRIPKLFAGTRHAFDGGATKAR</sequence>
<accession>A0AAW3F1E3</accession>
<dbReference type="EMBL" id="JPGG01000016">
    <property type="protein sequence ID" value="KGC14321.1"/>
    <property type="molecule type" value="Genomic_DNA"/>
</dbReference>
<keyword evidence="3" id="KW-0012">Acyltransferase</keyword>
<protein>
    <submittedName>
        <fullName evidence="3">Acyltransferase family protein</fullName>
    </submittedName>
</protein>
<keyword evidence="1" id="KW-0812">Transmembrane</keyword>
<feature type="domain" description="Acyltransferase 3" evidence="2">
    <location>
        <begin position="13"/>
        <end position="325"/>
    </location>
</feature>
<feature type="transmembrane region" description="Helical" evidence="1">
    <location>
        <begin position="16"/>
        <end position="34"/>
    </location>
</feature>
<feature type="transmembrane region" description="Helical" evidence="1">
    <location>
        <begin position="307"/>
        <end position="328"/>
    </location>
</feature>
<reference evidence="3 4" key="1">
    <citation type="submission" date="2014-04" db="EMBL/GenBank/DDBJ databases">
        <authorList>
            <person name="Bishop-Lilly K.A."/>
            <person name="Broomall S.M."/>
            <person name="Chain P.S."/>
            <person name="Chertkov O."/>
            <person name="Coyne S.R."/>
            <person name="Daligault H.E."/>
            <person name="Davenport K.W."/>
            <person name="Erkkila T."/>
            <person name="Frey K.G."/>
            <person name="Gibbons H.S."/>
            <person name="Gu W."/>
            <person name="Jaissle J."/>
            <person name="Johnson S.L."/>
            <person name="Koroleva G.I."/>
            <person name="Ladner J.T."/>
            <person name="Lo C.-C."/>
            <person name="Minogue T.D."/>
            <person name="Munk C."/>
            <person name="Palacios G.F."/>
            <person name="Redden C.L."/>
            <person name="Rosenzweig C.N."/>
            <person name="Scholz M.B."/>
            <person name="Teshima H."/>
            <person name="Xu Y."/>
        </authorList>
    </citation>
    <scope>NUCLEOTIDE SEQUENCE [LARGE SCALE GENOMIC DNA]</scope>
    <source>
        <strain evidence="4">gladioli</strain>
    </source>
</reference>
<dbReference type="Pfam" id="PF01757">
    <property type="entry name" value="Acyl_transf_3"/>
    <property type="match status" value="1"/>
</dbReference>
<keyword evidence="3" id="KW-0808">Transferase</keyword>
<name>A0AAW3F1E3_BURGA</name>
<dbReference type="GO" id="GO:0016747">
    <property type="term" value="F:acyltransferase activity, transferring groups other than amino-acyl groups"/>
    <property type="evidence" value="ECO:0007669"/>
    <property type="project" value="InterPro"/>
</dbReference>
<feature type="transmembrane region" description="Helical" evidence="1">
    <location>
        <begin position="181"/>
        <end position="203"/>
    </location>
</feature>
<keyword evidence="1" id="KW-1133">Transmembrane helix</keyword>
<dbReference type="InterPro" id="IPR050879">
    <property type="entry name" value="Acyltransferase_3"/>
</dbReference>
<dbReference type="RefSeq" id="WP_059443193.1">
    <property type="nucleotide sequence ID" value="NZ_KN150850.1"/>
</dbReference>
<feature type="transmembrane region" description="Helical" evidence="1">
    <location>
        <begin position="215"/>
        <end position="242"/>
    </location>
</feature>
<keyword evidence="1" id="KW-0472">Membrane</keyword>
<comment type="caution">
    <text evidence="3">The sequence shown here is derived from an EMBL/GenBank/DDBJ whole genome shotgun (WGS) entry which is preliminary data.</text>
</comment>
<dbReference type="InterPro" id="IPR002656">
    <property type="entry name" value="Acyl_transf_3_dom"/>
</dbReference>
<dbReference type="PANTHER" id="PTHR23028">
    <property type="entry name" value="ACETYLTRANSFERASE"/>
    <property type="match status" value="1"/>
</dbReference>
<feature type="transmembrane region" description="Helical" evidence="1">
    <location>
        <begin position="54"/>
        <end position="74"/>
    </location>
</feature>
<dbReference type="AlphaFoldDB" id="A0AAW3F1E3"/>